<name>A0A9N8ZHS3_9GLOM</name>
<reference evidence="1" key="1">
    <citation type="submission" date="2021-06" db="EMBL/GenBank/DDBJ databases">
        <authorList>
            <person name="Kallberg Y."/>
            <person name="Tangrot J."/>
            <person name="Rosling A."/>
        </authorList>
    </citation>
    <scope>NUCLEOTIDE SEQUENCE</scope>
    <source>
        <strain evidence="1">FL966</strain>
    </source>
</reference>
<dbReference type="Proteomes" id="UP000789759">
    <property type="component" value="Unassembled WGS sequence"/>
</dbReference>
<sequence length="39" mass="4819">MYLPKKFETIYLSRRLSREYRIPALLETKKKIGFSRTKR</sequence>
<proteinExistence type="predicted"/>
<gene>
    <name evidence="1" type="ORF">CPELLU_LOCUS2228</name>
</gene>
<evidence type="ECO:0000313" key="1">
    <source>
        <dbReference type="EMBL" id="CAG8496279.1"/>
    </source>
</evidence>
<accession>A0A9N8ZHS3</accession>
<comment type="caution">
    <text evidence="1">The sequence shown here is derived from an EMBL/GenBank/DDBJ whole genome shotgun (WGS) entry which is preliminary data.</text>
</comment>
<dbReference type="AlphaFoldDB" id="A0A9N8ZHS3"/>
<organism evidence="1 2">
    <name type="scientific">Cetraspora pellucida</name>
    <dbReference type="NCBI Taxonomy" id="1433469"/>
    <lineage>
        <taxon>Eukaryota</taxon>
        <taxon>Fungi</taxon>
        <taxon>Fungi incertae sedis</taxon>
        <taxon>Mucoromycota</taxon>
        <taxon>Glomeromycotina</taxon>
        <taxon>Glomeromycetes</taxon>
        <taxon>Diversisporales</taxon>
        <taxon>Gigasporaceae</taxon>
        <taxon>Cetraspora</taxon>
    </lineage>
</organism>
<protein>
    <submittedName>
        <fullName evidence="1">1689_t:CDS:1</fullName>
    </submittedName>
</protein>
<dbReference type="EMBL" id="CAJVQA010000935">
    <property type="protein sequence ID" value="CAG8496279.1"/>
    <property type="molecule type" value="Genomic_DNA"/>
</dbReference>
<evidence type="ECO:0000313" key="2">
    <source>
        <dbReference type="Proteomes" id="UP000789759"/>
    </source>
</evidence>
<keyword evidence="2" id="KW-1185">Reference proteome</keyword>